<evidence type="ECO:0000256" key="1">
    <source>
        <dbReference type="ARBA" id="ARBA00004141"/>
    </source>
</evidence>
<protein>
    <submittedName>
        <fullName evidence="7">Unannotated protein</fullName>
    </submittedName>
</protein>
<evidence type="ECO:0000259" key="6">
    <source>
        <dbReference type="Pfam" id="PF04138"/>
    </source>
</evidence>
<dbReference type="InterPro" id="IPR007267">
    <property type="entry name" value="GtrA_DPMS_TM"/>
</dbReference>
<keyword evidence="2 5" id="KW-0812">Transmembrane</keyword>
<reference evidence="7" key="1">
    <citation type="submission" date="2020-05" db="EMBL/GenBank/DDBJ databases">
        <authorList>
            <person name="Chiriac C."/>
            <person name="Salcher M."/>
            <person name="Ghai R."/>
            <person name="Kavagutti S V."/>
        </authorList>
    </citation>
    <scope>NUCLEOTIDE SEQUENCE</scope>
</reference>
<proteinExistence type="predicted"/>
<comment type="subcellular location">
    <subcellularLocation>
        <location evidence="1">Membrane</location>
        <topology evidence="1">Multi-pass membrane protein</topology>
    </subcellularLocation>
</comment>
<evidence type="ECO:0000256" key="2">
    <source>
        <dbReference type="ARBA" id="ARBA00022692"/>
    </source>
</evidence>
<feature type="transmembrane region" description="Helical" evidence="5">
    <location>
        <begin position="53"/>
        <end position="74"/>
    </location>
</feature>
<dbReference type="Pfam" id="PF04138">
    <property type="entry name" value="GtrA_DPMS_TM"/>
    <property type="match status" value="1"/>
</dbReference>
<sequence>MNLSPTALLEHARSAEGRKQIRYVGVSVVFVPVGQIMIQVLGTFVFDGDYTKASILSALILIFPNFFANKYLVWKEVSKDNLRTQILVFWIAGVLGVSFATLLTWLVEEQFRGQGLTEQIAVFAAQLLGFGVVWILRYLVLDRWIFKATHHGEEPDEDELEMMHGDVPI</sequence>
<dbReference type="EMBL" id="CAEZYU010000054">
    <property type="protein sequence ID" value="CAB4744244.1"/>
    <property type="molecule type" value="Genomic_DNA"/>
</dbReference>
<evidence type="ECO:0000256" key="3">
    <source>
        <dbReference type="ARBA" id="ARBA00022989"/>
    </source>
</evidence>
<evidence type="ECO:0000313" key="7">
    <source>
        <dbReference type="EMBL" id="CAB4744244.1"/>
    </source>
</evidence>
<accession>A0A6J6TBS5</accession>
<feature type="transmembrane region" description="Helical" evidence="5">
    <location>
        <begin position="21"/>
        <end position="41"/>
    </location>
</feature>
<feature type="domain" description="GtrA/DPMS transmembrane" evidence="6">
    <location>
        <begin position="23"/>
        <end position="146"/>
    </location>
</feature>
<dbReference type="GO" id="GO:0016020">
    <property type="term" value="C:membrane"/>
    <property type="evidence" value="ECO:0007669"/>
    <property type="project" value="UniProtKB-SubCell"/>
</dbReference>
<keyword evidence="3 5" id="KW-1133">Transmembrane helix</keyword>
<organism evidence="7">
    <name type="scientific">freshwater metagenome</name>
    <dbReference type="NCBI Taxonomy" id="449393"/>
    <lineage>
        <taxon>unclassified sequences</taxon>
        <taxon>metagenomes</taxon>
        <taxon>ecological metagenomes</taxon>
    </lineage>
</organism>
<dbReference type="AlphaFoldDB" id="A0A6J6TBS5"/>
<evidence type="ECO:0000256" key="5">
    <source>
        <dbReference type="SAM" id="Phobius"/>
    </source>
</evidence>
<gene>
    <name evidence="7" type="ORF">UFOPK2766_01259</name>
</gene>
<keyword evidence="4 5" id="KW-0472">Membrane</keyword>
<feature type="transmembrane region" description="Helical" evidence="5">
    <location>
        <begin position="86"/>
        <end position="107"/>
    </location>
</feature>
<evidence type="ECO:0000256" key="4">
    <source>
        <dbReference type="ARBA" id="ARBA00023136"/>
    </source>
</evidence>
<feature type="transmembrane region" description="Helical" evidence="5">
    <location>
        <begin position="119"/>
        <end position="140"/>
    </location>
</feature>
<name>A0A6J6TBS5_9ZZZZ</name>
<dbReference type="GO" id="GO:0000271">
    <property type="term" value="P:polysaccharide biosynthetic process"/>
    <property type="evidence" value="ECO:0007669"/>
    <property type="project" value="InterPro"/>
</dbReference>